<reference evidence="2" key="1">
    <citation type="submission" date="2022-08" db="EMBL/GenBank/DDBJ databases">
        <authorList>
            <person name="Li F."/>
        </authorList>
    </citation>
    <scope>NUCLEOTIDE SEQUENCE</scope>
    <source>
        <strain evidence="2">MQZ15Z-1</strain>
    </source>
</reference>
<keyword evidence="3" id="KW-1185">Reference proteome</keyword>
<feature type="signal peptide" evidence="1">
    <location>
        <begin position="1"/>
        <end position="25"/>
    </location>
</feature>
<dbReference type="AlphaFoldDB" id="A0A9X2T4P7"/>
<evidence type="ECO:0000313" key="3">
    <source>
        <dbReference type="Proteomes" id="UP001151088"/>
    </source>
</evidence>
<evidence type="ECO:0000313" key="2">
    <source>
        <dbReference type="EMBL" id="MCS0496356.1"/>
    </source>
</evidence>
<protein>
    <recommendedName>
        <fullName evidence="4">DUF4189 domain-containing protein</fullName>
    </recommendedName>
</protein>
<comment type="caution">
    <text evidence="2">The sequence shown here is derived from an EMBL/GenBank/DDBJ whole genome shotgun (WGS) entry which is preliminary data.</text>
</comment>
<accession>A0A9X2T4P7</accession>
<proteinExistence type="predicted"/>
<dbReference type="Proteomes" id="UP001151088">
    <property type="component" value="Unassembled WGS sequence"/>
</dbReference>
<evidence type="ECO:0000256" key="1">
    <source>
        <dbReference type="SAM" id="SignalP"/>
    </source>
</evidence>
<feature type="chain" id="PRO_5040836520" description="DUF4189 domain-containing protein" evidence="1">
    <location>
        <begin position="26"/>
        <end position="115"/>
    </location>
</feature>
<evidence type="ECO:0008006" key="4">
    <source>
        <dbReference type="Google" id="ProtNLM"/>
    </source>
</evidence>
<name>A0A9X2T4P7_9HYPH</name>
<sequence length="115" mass="11459">MRSASSLRFALFAAALACAPSLALAQGPITKMFVVDSSDGYGIDTCLSAGDACGQAVADAWCRVHDFQRAASYGKAASLVKLVAGKPAASDAAAAPVPACLGGTCAETVTITCSQ</sequence>
<gene>
    <name evidence="2" type="ORF">NVS89_14725</name>
</gene>
<dbReference type="RefSeq" id="WP_258733511.1">
    <property type="nucleotide sequence ID" value="NZ_JANTHZ010000006.1"/>
</dbReference>
<organism evidence="2 3">
    <name type="scientific">Ancylobacter mangrovi</name>
    <dbReference type="NCBI Taxonomy" id="2972472"/>
    <lineage>
        <taxon>Bacteria</taxon>
        <taxon>Pseudomonadati</taxon>
        <taxon>Pseudomonadota</taxon>
        <taxon>Alphaproteobacteria</taxon>
        <taxon>Hyphomicrobiales</taxon>
        <taxon>Xanthobacteraceae</taxon>
        <taxon>Ancylobacter</taxon>
    </lineage>
</organism>
<keyword evidence="1" id="KW-0732">Signal</keyword>
<dbReference type="EMBL" id="JANTHZ010000006">
    <property type="protein sequence ID" value="MCS0496356.1"/>
    <property type="molecule type" value="Genomic_DNA"/>
</dbReference>